<dbReference type="PANTHER" id="PTHR40078:SF1">
    <property type="entry name" value="INTEGRAL MEMBRANE PROTEIN"/>
    <property type="match status" value="1"/>
</dbReference>
<dbReference type="EMBL" id="CP048649">
    <property type="protein sequence ID" value="QIB70691.1"/>
    <property type="molecule type" value="Genomic_DNA"/>
</dbReference>
<reference evidence="2 3" key="1">
    <citation type="submission" date="2020-02" db="EMBL/GenBank/DDBJ databases">
        <authorList>
            <person name="Kim Y.B."/>
            <person name="Roh S.W."/>
        </authorList>
    </citation>
    <scope>NUCLEOTIDE SEQUENCE [LARGE SCALE GENOMIC DNA]</scope>
    <source>
        <strain evidence="2 3">DSM 103574</strain>
    </source>
</reference>
<accession>A0A858BX82</accession>
<keyword evidence="1" id="KW-0472">Membrane</keyword>
<feature type="transmembrane region" description="Helical" evidence="1">
    <location>
        <begin position="78"/>
        <end position="98"/>
    </location>
</feature>
<evidence type="ECO:0000256" key="1">
    <source>
        <dbReference type="SAM" id="Phobius"/>
    </source>
</evidence>
<keyword evidence="2" id="KW-0418">Kinase</keyword>
<organism evidence="2 3">
    <name type="scientific">Aminipila butyrica</name>
    <dbReference type="NCBI Taxonomy" id="433296"/>
    <lineage>
        <taxon>Bacteria</taxon>
        <taxon>Bacillati</taxon>
        <taxon>Bacillota</taxon>
        <taxon>Clostridia</taxon>
        <taxon>Peptostreptococcales</taxon>
        <taxon>Anaerovoracaceae</taxon>
        <taxon>Aminipila</taxon>
    </lineage>
</organism>
<dbReference type="Pfam" id="PF19700">
    <property type="entry name" value="DUF6198"/>
    <property type="match status" value="1"/>
</dbReference>
<dbReference type="SUPFAM" id="SSF52540">
    <property type="entry name" value="P-loop containing nucleoside triphosphate hydrolases"/>
    <property type="match status" value="1"/>
</dbReference>
<dbReference type="InterPro" id="IPR027417">
    <property type="entry name" value="P-loop_NTPase"/>
</dbReference>
<dbReference type="GO" id="GO:0016301">
    <property type="term" value="F:kinase activity"/>
    <property type="evidence" value="ECO:0007669"/>
    <property type="project" value="UniProtKB-KW"/>
</dbReference>
<dbReference type="Gene3D" id="3.40.50.300">
    <property type="entry name" value="P-loop containing nucleotide triphosphate hydrolases"/>
    <property type="match status" value="1"/>
</dbReference>
<dbReference type="KEGG" id="abut:Ami103574_05070"/>
<dbReference type="InterPro" id="IPR038750">
    <property type="entry name" value="YczE/YyaS-like"/>
</dbReference>
<feature type="transmembrane region" description="Helical" evidence="1">
    <location>
        <begin position="154"/>
        <end position="172"/>
    </location>
</feature>
<dbReference type="PANTHER" id="PTHR40078">
    <property type="entry name" value="INTEGRAL MEMBRANE PROTEIN-RELATED"/>
    <property type="match status" value="1"/>
</dbReference>
<dbReference type="Proteomes" id="UP000466848">
    <property type="component" value="Chromosome"/>
</dbReference>
<feature type="transmembrane region" description="Helical" evidence="1">
    <location>
        <begin position="7"/>
        <end position="27"/>
    </location>
</feature>
<feature type="transmembrane region" description="Helical" evidence="1">
    <location>
        <begin position="110"/>
        <end position="133"/>
    </location>
</feature>
<name>A0A858BX82_9FIRM</name>
<sequence length="421" mass="47320">MLKRYVIFLIGLFINSFGVSFITKASLGTSPISSIPYVLSLAFKPTLGNFTILFSLILIIMQMIILGKKFQMIQLIQIPVSIIFGYFIDYSMLLLSSFQPELYAMKGLSLLIGCFILGFGVYIEVLADVVMLPGEAFVKAITTRFGTDFGTTKVCFDASMTIMAGIMSLLVFQQLRGVREGTIIAALIVGLIAKQFGKTLAPLTLFLFPDTEGENSRAEATYENHYIITVSREFGSNGSRIGEMIAGELGIAYFDHEIIQKAAEKSGYSKEFIESNEEKLTNGLLYDLYLQNFAYVKGEESKREALFHAEQEVIRDFASKSSAVIVGRLANYALKDYKNVYHIFLRADTDYKIRTVQEREHIGFEEAAHKIEKINIERSNHCKFFTGQEWGQAENYDLILNVSKYSMEDVVQKLVAVLPQS</sequence>
<gene>
    <name evidence="2" type="ORF">Ami103574_05070</name>
</gene>
<protein>
    <submittedName>
        <fullName evidence="2">Cytidylate kinase family protein</fullName>
    </submittedName>
</protein>
<keyword evidence="3" id="KW-1185">Reference proteome</keyword>
<feature type="transmembrane region" description="Helical" evidence="1">
    <location>
        <begin position="47"/>
        <end position="66"/>
    </location>
</feature>
<keyword evidence="1" id="KW-0812">Transmembrane</keyword>
<keyword evidence="1" id="KW-1133">Transmembrane helix</keyword>
<proteinExistence type="predicted"/>
<keyword evidence="2" id="KW-0808">Transferase</keyword>
<evidence type="ECO:0000313" key="3">
    <source>
        <dbReference type="Proteomes" id="UP000466848"/>
    </source>
</evidence>
<evidence type="ECO:0000313" key="2">
    <source>
        <dbReference type="EMBL" id="QIB70691.1"/>
    </source>
</evidence>
<dbReference type="AlphaFoldDB" id="A0A858BX82"/>
<dbReference type="Pfam" id="PF13189">
    <property type="entry name" value="Cytidylate_kin2"/>
    <property type="match status" value="1"/>
</dbReference>